<proteinExistence type="predicted"/>
<organism evidence="2 3">
    <name type="scientific">Acanthosepion pharaonis</name>
    <name type="common">Pharaoh cuttlefish</name>
    <name type="synonym">Sepia pharaonis</name>
    <dbReference type="NCBI Taxonomy" id="158019"/>
    <lineage>
        <taxon>Eukaryota</taxon>
        <taxon>Metazoa</taxon>
        <taxon>Spiralia</taxon>
        <taxon>Lophotrochozoa</taxon>
        <taxon>Mollusca</taxon>
        <taxon>Cephalopoda</taxon>
        <taxon>Coleoidea</taxon>
        <taxon>Decapodiformes</taxon>
        <taxon>Sepiida</taxon>
        <taxon>Sepiina</taxon>
        <taxon>Sepiidae</taxon>
        <taxon>Acanthosepion</taxon>
    </lineage>
</organism>
<accession>A0A812CJL9</accession>
<evidence type="ECO:0000256" key="1">
    <source>
        <dbReference type="SAM" id="MobiDB-lite"/>
    </source>
</evidence>
<comment type="caution">
    <text evidence="2">The sequence shown here is derived from an EMBL/GenBank/DDBJ whole genome shotgun (WGS) entry which is preliminary data.</text>
</comment>
<protein>
    <submittedName>
        <fullName evidence="2">Uncharacterized protein</fullName>
    </submittedName>
</protein>
<feature type="region of interest" description="Disordered" evidence="1">
    <location>
        <begin position="257"/>
        <end position="280"/>
    </location>
</feature>
<keyword evidence="3" id="KW-1185">Reference proteome</keyword>
<reference evidence="2" key="1">
    <citation type="submission" date="2021-01" db="EMBL/GenBank/DDBJ databases">
        <authorList>
            <person name="Li R."/>
            <person name="Bekaert M."/>
        </authorList>
    </citation>
    <scope>NUCLEOTIDE SEQUENCE</scope>
    <source>
        <strain evidence="2">Farmed</strain>
    </source>
</reference>
<dbReference type="AlphaFoldDB" id="A0A812CJL9"/>
<feature type="compositionally biased region" description="Polar residues" evidence="1">
    <location>
        <begin position="266"/>
        <end position="277"/>
    </location>
</feature>
<name>A0A812CJL9_ACAPH</name>
<dbReference type="EMBL" id="CAHIKZ030001778">
    <property type="protein sequence ID" value="CAE1274292.1"/>
    <property type="molecule type" value="Genomic_DNA"/>
</dbReference>
<evidence type="ECO:0000313" key="3">
    <source>
        <dbReference type="Proteomes" id="UP000597762"/>
    </source>
</evidence>
<dbReference type="Proteomes" id="UP000597762">
    <property type="component" value="Unassembled WGS sequence"/>
</dbReference>
<gene>
    <name evidence="2" type="ORF">SPHA_38763</name>
</gene>
<evidence type="ECO:0000313" key="2">
    <source>
        <dbReference type="EMBL" id="CAE1274292.1"/>
    </source>
</evidence>
<sequence length="419" mass="46784">MHTAQKSKDLPPDFSSGYSEDNLHSNPNYMILRPHDHPFTVIEVTSVFFLSLLLVESLSKFRSTESTTLFLESPVSLSEDRTGLSHSFEDRSFSVKPRQGTALTPTSQCLYPKTEPGLSHLCTKTEVFSVETRQRTAPKSNLSVFHSSVSIRRQNLDLRHLLSAPEDRTRLLSKTLCPRNLLSRKPDREQPNPTCLCLHSTGHPLSEDRSYPKNSPNSNLSVFHSSVSILCTLCPKTEVFSVACQTENSLTPTYRTRTLSEDRSPGQRTPSNLSEVSLSEDRTGLLSLPKTEVFSVATAREQPTPTCLSVSIRRQNPDCVKFCARRQKSSVASQTENSLTPTCLFSTEDRTPERVTLCTKTEVFCRKPDREQPNSNLSVFHSSVSEDRTSESLHVASQTENCLTPTCFSVFIGRTTTSA</sequence>